<name>A0A3G1KTF7_FORW1</name>
<keyword evidence="3" id="KW-1185">Reference proteome</keyword>
<dbReference type="Proteomes" id="UP000323521">
    <property type="component" value="Chromosome"/>
</dbReference>
<accession>A0A3G1KTF7</accession>
<dbReference type="NCBIfam" id="NF045645">
    <property type="entry name" value="DVU_1557_fam"/>
    <property type="match status" value="1"/>
</dbReference>
<dbReference type="EMBL" id="CP017634">
    <property type="protein sequence ID" value="ATW25739.1"/>
    <property type="molecule type" value="Genomic_DNA"/>
</dbReference>
<dbReference type="KEGG" id="fwa:DCMF_14080"/>
<evidence type="ECO:0000313" key="2">
    <source>
        <dbReference type="EMBL" id="ATW25739.1"/>
    </source>
</evidence>
<dbReference type="RefSeq" id="WP_148135008.1">
    <property type="nucleotide sequence ID" value="NZ_CP017634.1"/>
</dbReference>
<dbReference type="InterPro" id="IPR054656">
    <property type="entry name" value="DVU_1557-like"/>
</dbReference>
<evidence type="ECO:0000259" key="1">
    <source>
        <dbReference type="Pfam" id="PF24292"/>
    </source>
</evidence>
<feature type="domain" description="DUF7479" evidence="1">
    <location>
        <begin position="8"/>
        <end position="66"/>
    </location>
</feature>
<reference evidence="2 3" key="1">
    <citation type="submission" date="2016-10" db="EMBL/GenBank/DDBJ databases">
        <title>Complete Genome Sequence of Peptococcaceae strain DCMF.</title>
        <authorList>
            <person name="Edwards R.J."/>
            <person name="Holland S.I."/>
            <person name="Deshpande N.P."/>
            <person name="Wong Y.K."/>
            <person name="Ertan H."/>
            <person name="Manefield M."/>
            <person name="Russell T.L."/>
            <person name="Lee M.J."/>
        </authorList>
    </citation>
    <scope>NUCLEOTIDE SEQUENCE [LARGE SCALE GENOMIC DNA]</scope>
    <source>
        <strain evidence="2 3">DCMF</strain>
    </source>
</reference>
<organism evidence="2 3">
    <name type="scientific">Formimonas warabiya</name>
    <dbReference type="NCBI Taxonomy" id="1761012"/>
    <lineage>
        <taxon>Bacteria</taxon>
        <taxon>Bacillati</taxon>
        <taxon>Bacillota</taxon>
        <taxon>Clostridia</taxon>
        <taxon>Eubacteriales</taxon>
        <taxon>Peptococcaceae</taxon>
        <taxon>Candidatus Formimonas</taxon>
    </lineage>
</organism>
<dbReference type="Pfam" id="PF24292">
    <property type="entry name" value="DUF7479"/>
    <property type="match status" value="1"/>
</dbReference>
<dbReference type="InterPro" id="IPR055902">
    <property type="entry name" value="DUF7479"/>
</dbReference>
<evidence type="ECO:0000313" key="3">
    <source>
        <dbReference type="Proteomes" id="UP000323521"/>
    </source>
</evidence>
<dbReference type="OrthoDB" id="1753012at2"/>
<sequence>MQNEQDTAIMCDKCKVYLKPAKITLSYLGNSFITELPKCPLCGLVYLSEELVKGKVAQVEMSLEDK</sequence>
<gene>
    <name evidence="2" type="ORF">DCMF_14080</name>
</gene>
<proteinExistence type="predicted"/>
<dbReference type="AlphaFoldDB" id="A0A3G1KTF7"/>
<protein>
    <recommendedName>
        <fullName evidence="1">DUF7479 domain-containing protein</fullName>
    </recommendedName>
</protein>